<evidence type="ECO:0000313" key="9">
    <source>
        <dbReference type="Proteomes" id="UP000190831"/>
    </source>
</evidence>
<dbReference type="STRING" id="4955.A0A1G4M9I3"/>
<dbReference type="OrthoDB" id="4068391at2759"/>
<evidence type="ECO:0000256" key="7">
    <source>
        <dbReference type="SAM" id="MobiDB-lite"/>
    </source>
</evidence>
<comment type="function">
    <text evidence="1">Required for peroxisome inheritance.</text>
</comment>
<protein>
    <recommendedName>
        <fullName evidence="4">Inheritance of peroxisomes protein 1</fullName>
    </recommendedName>
</protein>
<dbReference type="Proteomes" id="UP000190831">
    <property type="component" value="Chromosome C"/>
</dbReference>
<keyword evidence="5" id="KW-0472">Membrane</keyword>
<evidence type="ECO:0000256" key="2">
    <source>
        <dbReference type="ARBA" id="ARBA00004421"/>
    </source>
</evidence>
<dbReference type="AlphaFoldDB" id="A0A1G4M9I3"/>
<dbReference type="InterPro" id="IPR024758">
    <property type="entry name" value="Inp1"/>
</dbReference>
<dbReference type="Pfam" id="PF12634">
    <property type="entry name" value="Inp1"/>
    <property type="match status" value="1"/>
</dbReference>
<evidence type="ECO:0000256" key="5">
    <source>
        <dbReference type="ARBA" id="ARBA00023136"/>
    </source>
</evidence>
<accession>A0A1G4M9I3</accession>
<dbReference type="EMBL" id="LT598485">
    <property type="protein sequence ID" value="SCW00358.1"/>
    <property type="molecule type" value="Genomic_DNA"/>
</dbReference>
<comment type="subcellular location">
    <subcellularLocation>
        <location evidence="2">Peroxisome membrane</location>
        <topology evidence="2">Peripheral membrane protein</topology>
    </subcellularLocation>
</comment>
<keyword evidence="6" id="KW-0576">Peroxisome</keyword>
<evidence type="ECO:0000256" key="1">
    <source>
        <dbReference type="ARBA" id="ARBA00003594"/>
    </source>
</evidence>
<evidence type="ECO:0000256" key="6">
    <source>
        <dbReference type="ARBA" id="ARBA00023140"/>
    </source>
</evidence>
<comment type="similarity">
    <text evidence="3">Belongs to the INP1 family.</text>
</comment>
<organism evidence="8 9">
    <name type="scientific">Lachancea fermentati</name>
    <name type="common">Zygosaccharomyces fermentati</name>
    <dbReference type="NCBI Taxonomy" id="4955"/>
    <lineage>
        <taxon>Eukaryota</taxon>
        <taxon>Fungi</taxon>
        <taxon>Dikarya</taxon>
        <taxon>Ascomycota</taxon>
        <taxon>Saccharomycotina</taxon>
        <taxon>Saccharomycetes</taxon>
        <taxon>Saccharomycetales</taxon>
        <taxon>Saccharomycetaceae</taxon>
        <taxon>Lachancea</taxon>
    </lineage>
</organism>
<proteinExistence type="inferred from homology"/>
<feature type="region of interest" description="Disordered" evidence="7">
    <location>
        <begin position="1"/>
        <end position="39"/>
    </location>
</feature>
<sequence>MNSIQNASNGNNKALLNSNKDHSLQSRTPKKKPQSPFKSIRNTLLLRNNKGKKLDADSQTLKYTGDAKIRKAKFDDSVRDLERERKNQRLSAQRVTLFKYDHVKVMNFTIYKQRSNSGSSTSTLSSQSSVIKRINPQDDPVNKNSKRATCLVSNGPLEIYQIITQNINAPPQKMTYLCLGRKGNIVHPILPKLQITRLGCKELKFLIFLFNPERYWEIEFLPPAANEAFPYQIEKDFETVVQTICQYKNDGQSEEIVSEMEKKEVNDLQYLLDDIDSDEDSVFDEMQDETSAETLINAAFRNAIRNITLHENKESHSPLIKRYSSYYGLPSPSLVANQNRRSLSVPFEFPSRRSNNFQIERSVFDGGWMDISFEDVYKKT</sequence>
<feature type="compositionally biased region" description="Polar residues" evidence="7">
    <location>
        <begin position="1"/>
        <end position="18"/>
    </location>
</feature>
<reference evidence="8 9" key="1">
    <citation type="submission" date="2016-03" db="EMBL/GenBank/DDBJ databases">
        <authorList>
            <person name="Devillers H."/>
        </authorList>
    </citation>
    <scope>NUCLEOTIDE SEQUENCE [LARGE SCALE GENOMIC DNA]</scope>
    <source>
        <strain evidence="8">CBS 6772</strain>
    </source>
</reference>
<evidence type="ECO:0000256" key="3">
    <source>
        <dbReference type="ARBA" id="ARBA00010707"/>
    </source>
</evidence>
<evidence type="ECO:0000256" key="4">
    <source>
        <dbReference type="ARBA" id="ARBA00021397"/>
    </source>
</evidence>
<dbReference type="PRINTS" id="PR02103">
    <property type="entry name" value="INPROXISOME1"/>
</dbReference>
<keyword evidence="9" id="KW-1185">Reference proteome</keyword>
<dbReference type="OMA" id="WMDIEYD"/>
<name>A0A1G4M9I3_LACFM</name>
<evidence type="ECO:0000313" key="8">
    <source>
        <dbReference type="EMBL" id="SCW00358.1"/>
    </source>
</evidence>
<gene>
    <name evidence="8" type="ORF">LAFE_0C02432G</name>
</gene>
<dbReference type="GO" id="GO:0045033">
    <property type="term" value="P:peroxisome inheritance"/>
    <property type="evidence" value="ECO:0007669"/>
    <property type="project" value="InterPro"/>
</dbReference>
<dbReference type="GO" id="GO:0005780">
    <property type="term" value="C:extrinsic component of intraperoxisomal membrane"/>
    <property type="evidence" value="ECO:0007669"/>
    <property type="project" value="InterPro"/>
</dbReference>